<dbReference type="STRING" id="381665.SAMN05216554_2351"/>
<dbReference type="EMBL" id="FNPZ01000002">
    <property type="protein sequence ID" value="SDZ09216.1"/>
    <property type="molecule type" value="Genomic_DNA"/>
</dbReference>
<reference evidence="3 4" key="1">
    <citation type="submission" date="2016-10" db="EMBL/GenBank/DDBJ databases">
        <authorList>
            <person name="de Groot N.N."/>
        </authorList>
    </citation>
    <scope>NUCLEOTIDE SEQUENCE [LARGE SCALE GENOMIC DNA]</scope>
    <source>
        <strain evidence="3 4">CGMCC 4.3491</strain>
    </source>
</reference>
<evidence type="ECO:0000313" key="4">
    <source>
        <dbReference type="Proteomes" id="UP000198891"/>
    </source>
</evidence>
<proteinExistence type="predicted"/>
<evidence type="ECO:0000313" key="3">
    <source>
        <dbReference type="EMBL" id="SDZ09216.1"/>
    </source>
</evidence>
<dbReference type="GO" id="GO:0016740">
    <property type="term" value="F:transferase activity"/>
    <property type="evidence" value="ECO:0007669"/>
    <property type="project" value="UniProtKB-KW"/>
</dbReference>
<dbReference type="Pfam" id="PF13480">
    <property type="entry name" value="Acetyltransf_6"/>
    <property type="match status" value="1"/>
</dbReference>
<dbReference type="Gene3D" id="3.40.50.20">
    <property type="match status" value="1"/>
</dbReference>
<dbReference type="AlphaFoldDB" id="A0A1H3Q782"/>
<dbReference type="InterPro" id="IPR038740">
    <property type="entry name" value="BioF2-like_GNAT_dom"/>
</dbReference>
<dbReference type="SUPFAM" id="SSF56059">
    <property type="entry name" value="Glutathione synthetase ATP-binding domain-like"/>
    <property type="match status" value="1"/>
</dbReference>
<accession>A0A1H3Q782</accession>
<gene>
    <name evidence="3" type="ORF">SAMN05216554_2351</name>
</gene>
<sequence length="811" mass="86808">MTAVLLTGSRAPATLDLARRFAEEGAFVVVADSQPALSSRSRTVGVAYRVPSARFRPWEFADAVAGIARRHAVDLVLPTCEETFWLAAVADAADTAAPVSAAAAPERSLAILRQLLFAPSISTLRRLHDKAAFVGLLDEVGVAHPTTEVVCSRIAWRRRAARRAAHPGAALVVKPAFSRFGTRTCFVATGEPLPEIGRITRDEPWLVQEQLEGSEFCSYAVAVDGRVTAFVAYRPVWRAGVGAGVAFERLDAATGPGAEARAIADRLAGHLSLTGQFGLDLMETDAGLRVLECNPRATSGVHLFARGDGLAGAFRGIEAHPPSRPSARLAIPHTMYAAAGMKRPADVARWVSQTRSPDALRPPGDRIPIPTLLRSVAVQARTAGQAGVSLTAASTHDLEWNGEELPSRRAMAVRPPPPEPASIAIPGSGHGNASLHPDVVAAFVDGVRATGGTSVFVENVDVELGSVEVGGEVLALTSPSGRRDRAKPSTMPPSYVVSPLTHYVRYAREELRELPSPAARGLARAMLVGLDAALRAGQVDDVVMVGNALLSTNLLPDPDERAVLELTARLAAAHPGRAIAWRSVHGRGRRLPETLRRAGYRLIPSRSVLFTATRDSEWATLRDVKRDRAVLEASGYTARRLPSGSAGSSAAPDPDPAHARIADLYRRLYIAKYSRSNPQYTAAFVALAQHTGLLEFTVLERDGRIDGVFGSRVAHGLLAAPLVGYDTTLPQETGIYRMLSYLIARTAHEAGVDLHNSSGVADFKRNRGSEPEIEYTAVFTRHLSARRRMAWALLDLAVNRVAAPLVARSGR</sequence>
<dbReference type="Proteomes" id="UP000198891">
    <property type="component" value="Unassembled WGS sequence"/>
</dbReference>
<name>A0A1H3Q782_9MICO</name>
<dbReference type="InterPro" id="IPR003806">
    <property type="entry name" value="ATP-grasp_PylC-type"/>
</dbReference>
<dbReference type="Gene3D" id="3.30.470.20">
    <property type="entry name" value="ATP-grasp fold, B domain"/>
    <property type="match status" value="1"/>
</dbReference>
<dbReference type="PROSITE" id="PS50975">
    <property type="entry name" value="ATP_GRASP"/>
    <property type="match status" value="1"/>
</dbReference>
<dbReference type="InterPro" id="IPR005479">
    <property type="entry name" value="CPAse_ATP-bd"/>
</dbReference>
<keyword evidence="1" id="KW-0547">Nucleotide-binding</keyword>
<organism evidence="3 4">
    <name type="scientific">Herbiconiux ginsengi</name>
    <dbReference type="NCBI Taxonomy" id="381665"/>
    <lineage>
        <taxon>Bacteria</taxon>
        <taxon>Bacillati</taxon>
        <taxon>Actinomycetota</taxon>
        <taxon>Actinomycetes</taxon>
        <taxon>Micrococcales</taxon>
        <taxon>Microbacteriaceae</taxon>
        <taxon>Herbiconiux</taxon>
    </lineage>
</organism>
<dbReference type="GO" id="GO:0046872">
    <property type="term" value="F:metal ion binding"/>
    <property type="evidence" value="ECO:0007669"/>
    <property type="project" value="InterPro"/>
</dbReference>
<evidence type="ECO:0000256" key="1">
    <source>
        <dbReference type="PROSITE-ProRule" id="PRU00409"/>
    </source>
</evidence>
<keyword evidence="1" id="KW-0067">ATP-binding</keyword>
<dbReference type="RefSeq" id="WP_175494223.1">
    <property type="nucleotide sequence ID" value="NZ_FNPZ01000002.1"/>
</dbReference>
<protein>
    <submittedName>
        <fullName evidence="3">Acetyltransferase (GNAT) domain-containing protein</fullName>
    </submittedName>
</protein>
<keyword evidence="3" id="KW-0808">Transferase</keyword>
<dbReference type="GO" id="GO:0005524">
    <property type="term" value="F:ATP binding"/>
    <property type="evidence" value="ECO:0007669"/>
    <property type="project" value="UniProtKB-UniRule"/>
</dbReference>
<dbReference type="InterPro" id="IPR011761">
    <property type="entry name" value="ATP-grasp"/>
</dbReference>
<dbReference type="Pfam" id="PF02655">
    <property type="entry name" value="ATP-grasp_3"/>
    <property type="match status" value="1"/>
</dbReference>
<evidence type="ECO:0000259" key="2">
    <source>
        <dbReference type="PROSITE" id="PS50975"/>
    </source>
</evidence>
<dbReference type="PROSITE" id="PS00867">
    <property type="entry name" value="CPSASE_2"/>
    <property type="match status" value="1"/>
</dbReference>
<feature type="domain" description="ATP-grasp" evidence="2">
    <location>
        <begin position="134"/>
        <end position="319"/>
    </location>
</feature>
<keyword evidence="4" id="KW-1185">Reference proteome</keyword>